<dbReference type="OrthoDB" id="9919984at2"/>
<name>D2PT90_KRIFD</name>
<dbReference type="HOGENOM" id="CLU_1967652_0_0_11"/>
<dbReference type="KEGG" id="kfl:Kfla_0282"/>
<reference evidence="1 2" key="2">
    <citation type="journal article" date="2010" name="Stand. Genomic Sci.">
        <title>Complete genome sequence of Kribbella flavida type strain (IFO 14399).</title>
        <authorList>
            <person name="Pukall R."/>
            <person name="Lapidus A."/>
            <person name="Glavina Del Rio T."/>
            <person name="Copeland A."/>
            <person name="Tice H."/>
            <person name="Cheng J.-F."/>
            <person name="Lucas S."/>
            <person name="Chen F."/>
            <person name="Nolan M."/>
            <person name="LaButti K."/>
            <person name="Pati A."/>
            <person name="Ivanova N."/>
            <person name="Mavrommatis K."/>
            <person name="Mikhailova N."/>
            <person name="Pitluck S."/>
            <person name="Bruce D."/>
            <person name="Goodwin L."/>
            <person name="Land M."/>
            <person name="Hauser L."/>
            <person name="Chang Y.-J."/>
            <person name="Jeffries C.D."/>
            <person name="Chen A."/>
            <person name="Palaniappan K."/>
            <person name="Chain P."/>
            <person name="Rohde M."/>
            <person name="Goeker M."/>
            <person name="Bristow J."/>
            <person name="Eisen J.A."/>
            <person name="Markowitz V."/>
            <person name="Hugenholtz P."/>
            <person name="Kyrpides N.C."/>
            <person name="Klenk H.-P."/>
            <person name="Brettin T."/>
        </authorList>
    </citation>
    <scope>NUCLEOTIDE SEQUENCE [LARGE SCALE GENOMIC DNA]</scope>
    <source>
        <strain evidence="2">DSM 17836 / JCM 10339 / NBRC 14399</strain>
    </source>
</reference>
<dbReference type="RefSeq" id="WP_012917963.1">
    <property type="nucleotide sequence ID" value="NC_013729.1"/>
</dbReference>
<evidence type="ECO:0000313" key="2">
    <source>
        <dbReference type="Proteomes" id="UP000007967"/>
    </source>
</evidence>
<proteinExistence type="predicted"/>
<protein>
    <submittedName>
        <fullName evidence="1">Uncharacterized protein</fullName>
    </submittedName>
</protein>
<reference evidence="2" key="1">
    <citation type="submission" date="2009-09" db="EMBL/GenBank/DDBJ databases">
        <title>The complete genome of Kribbella flavida DSM 17836.</title>
        <authorList>
            <consortium name="US DOE Joint Genome Institute (JGI-PGF)"/>
            <person name="Lucas S."/>
            <person name="Copeland A."/>
            <person name="Lapidus A."/>
            <person name="Glavina del Rio T."/>
            <person name="Dalin E."/>
            <person name="Tice H."/>
            <person name="Bruce D."/>
            <person name="Goodwin L."/>
            <person name="Pitluck S."/>
            <person name="Kyrpides N."/>
            <person name="Mavromatis K."/>
            <person name="Ivanova N."/>
            <person name="Saunders E."/>
            <person name="Brettin T."/>
            <person name="Detter J.C."/>
            <person name="Han C."/>
            <person name="Larimer F."/>
            <person name="Land M."/>
            <person name="Hauser L."/>
            <person name="Markowitz V."/>
            <person name="Cheng J.-F."/>
            <person name="Hugenholtz P."/>
            <person name="Woyke T."/>
            <person name="Wu D."/>
            <person name="Pukall R."/>
            <person name="Klenk H.-P."/>
            <person name="Eisen J.A."/>
        </authorList>
    </citation>
    <scope>NUCLEOTIDE SEQUENCE [LARGE SCALE GENOMIC DNA]</scope>
    <source>
        <strain evidence="2">DSM 17836 / JCM 10339 / NBRC 14399</strain>
    </source>
</reference>
<dbReference type="EMBL" id="CP001736">
    <property type="protein sequence ID" value="ADB29406.1"/>
    <property type="molecule type" value="Genomic_DNA"/>
</dbReference>
<dbReference type="AlphaFoldDB" id="D2PT90"/>
<dbReference type="Proteomes" id="UP000007967">
    <property type="component" value="Chromosome"/>
</dbReference>
<evidence type="ECO:0000313" key="1">
    <source>
        <dbReference type="EMBL" id="ADB29406.1"/>
    </source>
</evidence>
<accession>D2PT90</accession>
<dbReference type="STRING" id="479435.Kfla_0282"/>
<sequence>MRYDPHALAEPADDLRYAANKLHGDEIVTAGGAAFRELKPAEWLGRGEVEELIGRTPGVELLLVDDTVDMPKVCRVPGPARKAWRQRLSALCSSDDGEFDPQVGWGLMAYRWATSGGREALVFRFEC</sequence>
<organism evidence="1 2">
    <name type="scientific">Kribbella flavida (strain DSM 17836 / JCM 10339 / NBRC 14399)</name>
    <dbReference type="NCBI Taxonomy" id="479435"/>
    <lineage>
        <taxon>Bacteria</taxon>
        <taxon>Bacillati</taxon>
        <taxon>Actinomycetota</taxon>
        <taxon>Actinomycetes</taxon>
        <taxon>Propionibacteriales</taxon>
        <taxon>Kribbellaceae</taxon>
        <taxon>Kribbella</taxon>
    </lineage>
</organism>
<keyword evidence="2" id="KW-1185">Reference proteome</keyword>
<gene>
    <name evidence="1" type="ordered locus">Kfla_0282</name>
</gene>